<accession>A0A7K3NRZ3</accession>
<gene>
    <name evidence="4" type="ORF">G3N56_19470</name>
</gene>
<sequence>MKVLAINGSARKNGNTAIMINTLLSELTAEGIETEHVQLAGQDLRGCLACYKCFETKDKKCIQKKDKLNELIEKMQGADGIVLGSPTYFANVTSNMKSLIDRAGLVSIANGRMFARKVGAAVVAARRGGAIHTFNSLNHFFFINEMVVPGSIYWNMGFGREIGEVSGDEEGLRTMRTLGQHMAWLLKKIHA</sequence>
<keyword evidence="2" id="KW-0288">FMN</keyword>
<feature type="domain" description="NADPH-dependent FMN reductase-like" evidence="3">
    <location>
        <begin position="1"/>
        <end position="159"/>
    </location>
</feature>
<dbReference type="AlphaFoldDB" id="A0A7K3NRZ3"/>
<dbReference type="GO" id="GO:0016491">
    <property type="term" value="F:oxidoreductase activity"/>
    <property type="evidence" value="ECO:0007669"/>
    <property type="project" value="InterPro"/>
</dbReference>
<dbReference type="Gene3D" id="3.40.50.360">
    <property type="match status" value="1"/>
</dbReference>
<evidence type="ECO:0000313" key="5">
    <source>
        <dbReference type="Proteomes" id="UP000469724"/>
    </source>
</evidence>
<dbReference type="InterPro" id="IPR029039">
    <property type="entry name" value="Flavoprotein-like_sf"/>
</dbReference>
<evidence type="ECO:0000259" key="3">
    <source>
        <dbReference type="Pfam" id="PF03358"/>
    </source>
</evidence>
<dbReference type="PANTHER" id="PTHR43278">
    <property type="entry name" value="NAD(P)H-DEPENDENT FMN-CONTAINING OXIDOREDUCTASE YWQN-RELATED"/>
    <property type="match status" value="1"/>
</dbReference>
<reference evidence="4 5" key="1">
    <citation type="submission" date="2020-02" db="EMBL/GenBank/DDBJ databases">
        <title>Comparative genomics of sulfur disproportionating microorganisms.</title>
        <authorList>
            <person name="Ward L.M."/>
            <person name="Bertran E."/>
            <person name="Johnston D.T."/>
        </authorList>
    </citation>
    <scope>NUCLEOTIDE SEQUENCE [LARGE SCALE GENOMIC DNA]</scope>
    <source>
        <strain evidence="4 5">DSM 3696</strain>
    </source>
</reference>
<keyword evidence="1" id="KW-0285">Flavoprotein</keyword>
<dbReference type="Proteomes" id="UP000469724">
    <property type="component" value="Unassembled WGS sequence"/>
</dbReference>
<dbReference type="EMBL" id="JAAGRQ010000164">
    <property type="protein sequence ID" value="NDY58921.1"/>
    <property type="molecule type" value="Genomic_DNA"/>
</dbReference>
<dbReference type="InterPro" id="IPR051796">
    <property type="entry name" value="ISF_SsuE-like"/>
</dbReference>
<proteinExistence type="predicted"/>
<dbReference type="SUPFAM" id="SSF52218">
    <property type="entry name" value="Flavoproteins"/>
    <property type="match status" value="1"/>
</dbReference>
<name>A0A7K3NRZ3_9BACT</name>
<protein>
    <submittedName>
        <fullName evidence="4">Flavodoxin family protein</fullName>
    </submittedName>
</protein>
<dbReference type="RefSeq" id="WP_163303980.1">
    <property type="nucleotide sequence ID" value="NZ_JAAGRQ010000164.1"/>
</dbReference>
<keyword evidence="5" id="KW-1185">Reference proteome</keyword>
<dbReference type="PANTHER" id="PTHR43278:SF4">
    <property type="entry name" value="NAD(P)H-DEPENDENT FMN-CONTAINING OXIDOREDUCTASE YWQN-RELATED"/>
    <property type="match status" value="1"/>
</dbReference>
<dbReference type="InterPro" id="IPR005025">
    <property type="entry name" value="FMN_Rdtase-like_dom"/>
</dbReference>
<comment type="caution">
    <text evidence="4">The sequence shown here is derived from an EMBL/GenBank/DDBJ whole genome shotgun (WGS) entry which is preliminary data.</text>
</comment>
<evidence type="ECO:0000256" key="2">
    <source>
        <dbReference type="ARBA" id="ARBA00022643"/>
    </source>
</evidence>
<dbReference type="Pfam" id="PF03358">
    <property type="entry name" value="FMN_red"/>
    <property type="match status" value="1"/>
</dbReference>
<organism evidence="4 5">
    <name type="scientific">Desulfolutivibrio sulfodismutans</name>
    <dbReference type="NCBI Taxonomy" id="63561"/>
    <lineage>
        <taxon>Bacteria</taxon>
        <taxon>Pseudomonadati</taxon>
        <taxon>Thermodesulfobacteriota</taxon>
        <taxon>Desulfovibrionia</taxon>
        <taxon>Desulfovibrionales</taxon>
        <taxon>Desulfovibrionaceae</taxon>
        <taxon>Desulfolutivibrio</taxon>
    </lineage>
</organism>
<evidence type="ECO:0000256" key="1">
    <source>
        <dbReference type="ARBA" id="ARBA00022630"/>
    </source>
</evidence>
<evidence type="ECO:0000313" key="4">
    <source>
        <dbReference type="EMBL" id="NDY58921.1"/>
    </source>
</evidence>